<evidence type="ECO:0000313" key="2">
    <source>
        <dbReference type="EMBL" id="MBA2892318.1"/>
    </source>
</evidence>
<dbReference type="Pfam" id="PF14028">
    <property type="entry name" value="Lant_dehydr_C"/>
    <property type="match status" value="1"/>
</dbReference>
<protein>
    <submittedName>
        <fullName evidence="2">Thiopeptide-type bacteriocin biosynthesis protein</fullName>
    </submittedName>
</protein>
<dbReference type="EMBL" id="JACDUR010000003">
    <property type="protein sequence ID" value="MBA2892318.1"/>
    <property type="molecule type" value="Genomic_DNA"/>
</dbReference>
<dbReference type="RefSeq" id="WP_181611014.1">
    <property type="nucleotide sequence ID" value="NZ_BAABAM010000002.1"/>
</dbReference>
<accession>A0A7W0CJI3</accession>
<reference evidence="2 3" key="1">
    <citation type="submission" date="2020-07" db="EMBL/GenBank/DDBJ databases">
        <title>Genomic Encyclopedia of Type Strains, Phase IV (KMG-IV): sequencing the most valuable type-strain genomes for metagenomic binning, comparative biology and taxonomic classification.</title>
        <authorList>
            <person name="Goeker M."/>
        </authorList>
    </citation>
    <scope>NUCLEOTIDE SEQUENCE [LARGE SCALE GENOMIC DNA]</scope>
    <source>
        <strain evidence="2 3">DSM 45533</strain>
    </source>
</reference>
<dbReference type="NCBIfam" id="TIGR03891">
    <property type="entry name" value="thiopep_ocin"/>
    <property type="match status" value="1"/>
</dbReference>
<keyword evidence="3" id="KW-1185">Reference proteome</keyword>
<dbReference type="InterPro" id="IPR023809">
    <property type="entry name" value="Thiopep_bacteriocin_synth_dom"/>
</dbReference>
<dbReference type="Proteomes" id="UP000530928">
    <property type="component" value="Unassembled WGS sequence"/>
</dbReference>
<evidence type="ECO:0000259" key="1">
    <source>
        <dbReference type="Pfam" id="PF14028"/>
    </source>
</evidence>
<organism evidence="2 3">
    <name type="scientific">Nonomuraea soli</name>
    <dbReference type="NCBI Taxonomy" id="1032476"/>
    <lineage>
        <taxon>Bacteria</taxon>
        <taxon>Bacillati</taxon>
        <taxon>Actinomycetota</taxon>
        <taxon>Actinomycetes</taxon>
        <taxon>Streptosporangiales</taxon>
        <taxon>Streptosporangiaceae</taxon>
        <taxon>Nonomuraea</taxon>
    </lineage>
</organism>
<sequence length="267" mass="29833">MRLIEPKAPPEPWIQYGLKAHRDVYADLESLARPALAEGSATEFFFMRKAPGLRIRFQAPAGFGDLVTERLTGWQQEGLIEQWRHGVYEPETYLFGGESSMRSVHRVFTADSLAWLGFHRLTSPGPTWAMSLLMIQSLLSTLKVVGWEDLDVWDRLRRHGRAAPGALGDPRVQTLAAALRSAWPSREKLAAKLSPEAVALADEYDAAVRTEGPRWFEEYFESGHALIGPREAAAFVIIFHWNRAGLTGARQSLLTEALLIRGVEGNV</sequence>
<gene>
    <name evidence="2" type="ORF">HNR30_003659</name>
</gene>
<proteinExistence type="predicted"/>
<name>A0A7W0CJI3_9ACTN</name>
<feature type="domain" description="Thiopeptide-type bacteriocin biosynthesis" evidence="1">
    <location>
        <begin position="27"/>
        <end position="254"/>
    </location>
</feature>
<dbReference type="AlphaFoldDB" id="A0A7W0CJI3"/>
<comment type="caution">
    <text evidence="2">The sequence shown here is derived from an EMBL/GenBank/DDBJ whole genome shotgun (WGS) entry which is preliminary data.</text>
</comment>
<evidence type="ECO:0000313" key="3">
    <source>
        <dbReference type="Proteomes" id="UP000530928"/>
    </source>
</evidence>